<dbReference type="PROSITE" id="PS50089">
    <property type="entry name" value="ZF_RING_2"/>
    <property type="match status" value="1"/>
</dbReference>
<accession>A0A8H6RD68</accession>
<evidence type="ECO:0000313" key="3">
    <source>
        <dbReference type="EMBL" id="KAF7188477.1"/>
    </source>
</evidence>
<gene>
    <name evidence="3" type="ORF">HII31_10139</name>
</gene>
<dbReference type="Gene3D" id="3.30.40.10">
    <property type="entry name" value="Zinc/RING finger domain, C3HC4 (zinc finger)"/>
    <property type="match status" value="1"/>
</dbReference>
<protein>
    <recommendedName>
        <fullName evidence="2">RING-type domain-containing protein</fullName>
    </recommendedName>
</protein>
<dbReference type="InterPro" id="IPR013083">
    <property type="entry name" value="Znf_RING/FYVE/PHD"/>
</dbReference>
<dbReference type="EMBL" id="JABCIY010000209">
    <property type="protein sequence ID" value="KAF7188477.1"/>
    <property type="molecule type" value="Genomic_DNA"/>
</dbReference>
<evidence type="ECO:0000256" key="1">
    <source>
        <dbReference type="PROSITE-ProRule" id="PRU00175"/>
    </source>
</evidence>
<sequence length="588" mass="68699">MPSQHRRDASGGTRMLSEYDQRHRLNREEIIRQSQAVENWNASRPGGRYADIFEPFHQVSVEYPCLMLWEDGDFITLNHGLVPLNASNRFDPCAPLVIDDAVTAHAGRRDEASNAFTSYYSIKPDITAMYEGQSFIDWDSPQPQWASLGHNLRLARSRAGRTSIKILHTCNEDDPTASFEGVTLQLNIEWFKSGEEFGIKYHFDHESWMSQVVPSEAGQLWWRDYIDAAMGKSDRAVRHRRGELFYAPWEEGLYPEERELPNLEKRLFKTGRNVDYKAVLDRKLRTVATSKLPADAYCNICSDDFGPEKVAVKLPCNPQHTICRPCVYNSIVERSPTEAFCPYCRSPYFTENEITDLTYSLYNGTFYNHRDFTPAENFQRSCSDLDKYLATHPGDSDLLPTHLENFNRNPTPYIYHNTNPHMLFDIWLNLAILDSELDYTKDRAYCCTSYPEWIFTMQKMESMCRDLHVPNTDWGHTLSFLYTTFASRFHIEFAKQCLQGKRLMGVEAREICERIMHGHLDPPEGLYRPGYGQFLERSWHRTLQFLRLRRCECNEKGLPPIEEWNEKQLLNGRRHWHGDREYYNHEGL</sequence>
<name>A0A8H6RD68_9PEZI</name>
<evidence type="ECO:0000313" key="4">
    <source>
        <dbReference type="Proteomes" id="UP000660729"/>
    </source>
</evidence>
<reference evidence="3" key="1">
    <citation type="submission" date="2020-04" db="EMBL/GenBank/DDBJ databases">
        <title>Draft genome resource of the tomato pathogen Pseudocercospora fuligena.</title>
        <authorList>
            <person name="Zaccaron A."/>
        </authorList>
    </citation>
    <scope>NUCLEOTIDE SEQUENCE</scope>
    <source>
        <strain evidence="3">PF001</strain>
    </source>
</reference>
<dbReference type="Proteomes" id="UP000660729">
    <property type="component" value="Unassembled WGS sequence"/>
</dbReference>
<evidence type="ECO:0000259" key="2">
    <source>
        <dbReference type="PROSITE" id="PS50089"/>
    </source>
</evidence>
<keyword evidence="4" id="KW-1185">Reference proteome</keyword>
<comment type="caution">
    <text evidence="3">The sequence shown here is derived from an EMBL/GenBank/DDBJ whole genome shotgun (WGS) entry which is preliminary data.</text>
</comment>
<dbReference type="SUPFAM" id="SSF57850">
    <property type="entry name" value="RING/U-box"/>
    <property type="match status" value="1"/>
</dbReference>
<organism evidence="3 4">
    <name type="scientific">Pseudocercospora fuligena</name>
    <dbReference type="NCBI Taxonomy" id="685502"/>
    <lineage>
        <taxon>Eukaryota</taxon>
        <taxon>Fungi</taxon>
        <taxon>Dikarya</taxon>
        <taxon>Ascomycota</taxon>
        <taxon>Pezizomycotina</taxon>
        <taxon>Dothideomycetes</taxon>
        <taxon>Dothideomycetidae</taxon>
        <taxon>Mycosphaerellales</taxon>
        <taxon>Mycosphaerellaceae</taxon>
        <taxon>Pseudocercospora</taxon>
    </lineage>
</organism>
<dbReference type="InterPro" id="IPR001841">
    <property type="entry name" value="Znf_RING"/>
</dbReference>
<dbReference type="AlphaFoldDB" id="A0A8H6RD68"/>
<proteinExistence type="predicted"/>
<keyword evidence="1" id="KW-0862">Zinc</keyword>
<feature type="domain" description="RING-type" evidence="2">
    <location>
        <begin position="298"/>
        <end position="345"/>
    </location>
</feature>
<keyword evidence="1" id="KW-0479">Metal-binding</keyword>
<dbReference type="OrthoDB" id="3626072at2759"/>
<dbReference type="GO" id="GO:0008270">
    <property type="term" value="F:zinc ion binding"/>
    <property type="evidence" value="ECO:0007669"/>
    <property type="project" value="UniProtKB-KW"/>
</dbReference>
<keyword evidence="1" id="KW-0863">Zinc-finger</keyword>